<organism evidence="3 4">
    <name type="scientific">Glarea lozoyensis (strain ATCC 20868 / MF5171)</name>
    <dbReference type="NCBI Taxonomy" id="1116229"/>
    <lineage>
        <taxon>Eukaryota</taxon>
        <taxon>Fungi</taxon>
        <taxon>Dikarya</taxon>
        <taxon>Ascomycota</taxon>
        <taxon>Pezizomycotina</taxon>
        <taxon>Leotiomycetes</taxon>
        <taxon>Helotiales</taxon>
        <taxon>Helotiaceae</taxon>
        <taxon>Glarea</taxon>
    </lineage>
</organism>
<dbReference type="InterPro" id="IPR011009">
    <property type="entry name" value="Kinase-like_dom_sf"/>
</dbReference>
<dbReference type="PANTHER" id="PTHR21310">
    <property type="entry name" value="AMINOGLYCOSIDE PHOSPHOTRANSFERASE-RELATED-RELATED"/>
    <property type="match status" value="1"/>
</dbReference>
<gene>
    <name evidence="3" type="ORF">GLAREA_07745</name>
</gene>
<feature type="domain" description="Aminoglycoside phosphotransferase" evidence="2">
    <location>
        <begin position="70"/>
        <end position="129"/>
    </location>
</feature>
<dbReference type="InterPro" id="IPR051678">
    <property type="entry name" value="AGP_Transferase"/>
</dbReference>
<name>S3DKN0_GLAL2</name>
<dbReference type="AlphaFoldDB" id="S3DKN0"/>
<dbReference type="GO" id="GO:0016301">
    <property type="term" value="F:kinase activity"/>
    <property type="evidence" value="ECO:0007669"/>
    <property type="project" value="UniProtKB-KW"/>
</dbReference>
<dbReference type="OrthoDB" id="8300194at2759"/>
<dbReference type="RefSeq" id="XP_008080623.1">
    <property type="nucleotide sequence ID" value="XM_008082432.1"/>
</dbReference>
<evidence type="ECO:0000259" key="2">
    <source>
        <dbReference type="Pfam" id="PF01636"/>
    </source>
</evidence>
<sequence length="222" mass="25610">MNFAGPVGGQPRTNSTLPSRPEPLDDCVIGNCAVIRPKCKQIGSTTEKWFENIAAKIRVGLSKIHKTKDPVVIEEELQKLKDNFPDPEPYVLCHGDLSFENIMVNEDNKITEIIDWEHPGYYPWWAERWAHRCLTLDGSDHLIEPLWSRLSPDMETEKYQSRVTDHVLPVIEVYEVCHVTYHNYGNWWLRPAFSKCEPWAGGFLMDAMGGEQGRIHQIDKHQ</sequence>
<dbReference type="Proteomes" id="UP000016922">
    <property type="component" value="Unassembled WGS sequence"/>
</dbReference>
<dbReference type="PANTHER" id="PTHR21310:SF55">
    <property type="entry name" value="AMINOGLYCOSIDE PHOSPHOTRANSFERASE DOMAIN-CONTAINING PROTEIN"/>
    <property type="match status" value="1"/>
</dbReference>
<dbReference type="InterPro" id="IPR002575">
    <property type="entry name" value="Aminoglycoside_PTrfase"/>
</dbReference>
<reference evidence="3 4" key="1">
    <citation type="journal article" date="2013" name="BMC Genomics">
        <title>Genomics-driven discovery of the pneumocandin biosynthetic gene cluster in the fungus Glarea lozoyensis.</title>
        <authorList>
            <person name="Chen L."/>
            <person name="Yue Q."/>
            <person name="Zhang X."/>
            <person name="Xiang M."/>
            <person name="Wang C."/>
            <person name="Li S."/>
            <person name="Che Y."/>
            <person name="Ortiz-Lopez F.J."/>
            <person name="Bills G.F."/>
            <person name="Liu X."/>
            <person name="An Z."/>
        </authorList>
    </citation>
    <scope>NUCLEOTIDE SEQUENCE [LARGE SCALE GENOMIC DNA]</scope>
    <source>
        <strain evidence="4">ATCC 20868 / MF5171</strain>
    </source>
</reference>
<proteinExistence type="predicted"/>
<accession>S3DKN0</accession>
<dbReference type="Gene3D" id="3.90.1200.10">
    <property type="match status" value="1"/>
</dbReference>
<keyword evidence="3" id="KW-0418">Kinase</keyword>
<dbReference type="EMBL" id="KE145359">
    <property type="protein sequence ID" value="EPE32611.1"/>
    <property type="molecule type" value="Genomic_DNA"/>
</dbReference>
<evidence type="ECO:0000313" key="3">
    <source>
        <dbReference type="EMBL" id="EPE32611.1"/>
    </source>
</evidence>
<evidence type="ECO:0000313" key="4">
    <source>
        <dbReference type="Proteomes" id="UP000016922"/>
    </source>
</evidence>
<keyword evidence="4" id="KW-1185">Reference proteome</keyword>
<evidence type="ECO:0000256" key="1">
    <source>
        <dbReference type="SAM" id="MobiDB-lite"/>
    </source>
</evidence>
<dbReference type="KEGG" id="glz:GLAREA_07745"/>
<keyword evidence="3" id="KW-0808">Transferase</keyword>
<feature type="region of interest" description="Disordered" evidence="1">
    <location>
        <begin position="1"/>
        <end position="22"/>
    </location>
</feature>
<dbReference type="HOGENOM" id="CLU_1245481_0_0_1"/>
<dbReference type="GeneID" id="19466797"/>
<protein>
    <submittedName>
        <fullName evidence="3">Protein kinase-like (PK-like)</fullName>
    </submittedName>
</protein>
<dbReference type="eggNOG" id="ENOG502SN0H">
    <property type="taxonomic scope" value="Eukaryota"/>
</dbReference>
<dbReference type="SUPFAM" id="SSF56112">
    <property type="entry name" value="Protein kinase-like (PK-like)"/>
    <property type="match status" value="1"/>
</dbReference>
<dbReference type="Pfam" id="PF01636">
    <property type="entry name" value="APH"/>
    <property type="match status" value="1"/>
</dbReference>